<sequence>MKIMNKTWLVAKETYRREVKNWSFLLMIFAPFIVLVISFFFGMSSSSAFDDNTKVGIVSQNENLLQPLKKTKDFDMYKDKVKAEKAYQAGDINGYIVVKNNSTQLGATYYGSEGLDGDLKDELMRVLNTQQQVLNLKNAKLNNQQLKSLSQKVKFTEKTNSKKLGASDEKNLKTATFWILIFVLYFLVQTYSTIMAQDIASEKGTKIMEMIFSSMPGVNYFDGKVLGIFMEILTQLLIYALMFSGFYYLAPQITGVKETFAQVKPAIDQVLGQIISWGLVFIVLGLILYIVYAAVCGAIVTKAEDTNKAVQPLVYLTLLGLFSSMSLSNNPDSIFVIIMSYVPFLSSFLMPLRLIKGNATNLEAEISMLILVIFLVGSIWWIRKIYPSLILQTDDNGMWKNMKRALQGIKE</sequence>
<evidence type="ECO:0000313" key="9">
    <source>
        <dbReference type="Proteomes" id="UP000030761"/>
    </source>
</evidence>
<keyword evidence="2" id="KW-1003">Cell membrane</keyword>
<dbReference type="Proteomes" id="UP000030761">
    <property type="component" value="Unassembled WGS sequence"/>
</dbReference>
<feature type="transmembrane region" description="Helical" evidence="6">
    <location>
        <begin position="21"/>
        <end position="41"/>
    </location>
</feature>
<evidence type="ECO:0000256" key="4">
    <source>
        <dbReference type="ARBA" id="ARBA00022989"/>
    </source>
</evidence>
<feature type="transmembrane region" description="Helical" evidence="6">
    <location>
        <begin position="225"/>
        <end position="250"/>
    </location>
</feature>
<name>A0AB34NYC3_LACGS</name>
<keyword evidence="4 6" id="KW-1133">Transmembrane helix</keyword>
<feature type="transmembrane region" description="Helical" evidence="6">
    <location>
        <begin position="364"/>
        <end position="382"/>
    </location>
</feature>
<organism evidence="8 9">
    <name type="scientific">Lactobacillus gasseri SV-16A-US</name>
    <dbReference type="NCBI Taxonomy" id="575604"/>
    <lineage>
        <taxon>Bacteria</taxon>
        <taxon>Bacillati</taxon>
        <taxon>Bacillota</taxon>
        <taxon>Bacilli</taxon>
        <taxon>Lactobacillales</taxon>
        <taxon>Lactobacillaceae</taxon>
        <taxon>Lactobacillus</taxon>
    </lineage>
</organism>
<protein>
    <submittedName>
        <fullName evidence="8">ABC transporter permease component</fullName>
    </submittedName>
</protein>
<evidence type="ECO:0000259" key="7">
    <source>
        <dbReference type="Pfam" id="PF12698"/>
    </source>
</evidence>
<evidence type="ECO:0000313" key="8">
    <source>
        <dbReference type="EMBL" id="KFL96488.1"/>
    </source>
</evidence>
<feature type="transmembrane region" description="Helical" evidence="6">
    <location>
        <begin position="270"/>
        <end position="300"/>
    </location>
</feature>
<comment type="subcellular location">
    <subcellularLocation>
        <location evidence="1">Cell membrane</location>
        <topology evidence="1">Multi-pass membrane protein</topology>
    </subcellularLocation>
</comment>
<feature type="transmembrane region" description="Helical" evidence="6">
    <location>
        <begin position="334"/>
        <end position="352"/>
    </location>
</feature>
<gene>
    <name evidence="8" type="ORF">HMPREF5175_01705</name>
</gene>
<keyword evidence="5 6" id="KW-0472">Membrane</keyword>
<reference evidence="8 9" key="1">
    <citation type="submission" date="2010-03" db="EMBL/GenBank/DDBJ databases">
        <title>The Genome Sequence of Lactobacillus gasseri strain SV-16A-US.</title>
        <authorList>
            <consortium name="The Broad Institute Genome Sequencing Platform"/>
            <person name="Ward D."/>
            <person name="Earl A."/>
            <person name="Feldgarden M."/>
            <person name="Gevers D."/>
            <person name="Young S.K."/>
            <person name="Zeng Q."/>
            <person name="Koehrsen M."/>
            <person name="Alvarado L."/>
            <person name="Berlin A."/>
            <person name="Bochicchio J."/>
            <person name="Borenstein D."/>
            <person name="Chapman S.B."/>
            <person name="Chen Z."/>
            <person name="Engels R."/>
            <person name="Freedman E."/>
            <person name="Gellesch M."/>
            <person name="Goldberg J."/>
            <person name="Griggs A."/>
            <person name="Gujja S."/>
            <person name="Heilman E."/>
            <person name="Heiman D."/>
            <person name="Hepburn T."/>
            <person name="Howarth C."/>
            <person name="Jen D."/>
            <person name="Larson L."/>
            <person name="Mehta T."/>
            <person name="Park D."/>
            <person name="Pearson M."/>
            <person name="Roberts A."/>
            <person name="Saif S."/>
            <person name="Shea T."/>
            <person name="Shenoy N."/>
            <person name="Sisk P."/>
            <person name="Stolte C."/>
            <person name="Sykes S."/>
            <person name="Thomson T."/>
            <person name="Walk T."/>
            <person name="White J."/>
            <person name="Yandava C."/>
            <person name="Liu Y."/>
            <person name="Xu Q."/>
            <person name="Haas B."/>
            <person name="Nusbaum C."/>
            <person name="Birren B."/>
        </authorList>
    </citation>
    <scope>NUCLEOTIDE SEQUENCE [LARGE SCALE GENOMIC DNA]</scope>
    <source>
        <strain evidence="8 9">SV-16A-US</strain>
    </source>
</reference>
<dbReference type="GO" id="GO:0005886">
    <property type="term" value="C:plasma membrane"/>
    <property type="evidence" value="ECO:0007669"/>
    <property type="project" value="UniProtKB-SubCell"/>
</dbReference>
<evidence type="ECO:0000256" key="1">
    <source>
        <dbReference type="ARBA" id="ARBA00004651"/>
    </source>
</evidence>
<proteinExistence type="predicted"/>
<dbReference type="AlphaFoldDB" id="A0AB34NYC3"/>
<dbReference type="Pfam" id="PF12698">
    <property type="entry name" value="ABC2_membrane_3"/>
    <property type="match status" value="1"/>
</dbReference>
<evidence type="ECO:0000256" key="5">
    <source>
        <dbReference type="ARBA" id="ARBA00023136"/>
    </source>
</evidence>
<evidence type="ECO:0000256" key="6">
    <source>
        <dbReference type="SAM" id="Phobius"/>
    </source>
</evidence>
<dbReference type="GO" id="GO:0140359">
    <property type="term" value="F:ABC-type transporter activity"/>
    <property type="evidence" value="ECO:0007669"/>
    <property type="project" value="InterPro"/>
</dbReference>
<evidence type="ECO:0000256" key="3">
    <source>
        <dbReference type="ARBA" id="ARBA00022692"/>
    </source>
</evidence>
<feature type="transmembrane region" description="Helical" evidence="6">
    <location>
        <begin position="175"/>
        <end position="196"/>
    </location>
</feature>
<dbReference type="PANTHER" id="PTHR30294:SF29">
    <property type="entry name" value="MULTIDRUG ABC TRANSPORTER PERMEASE YBHS-RELATED"/>
    <property type="match status" value="1"/>
</dbReference>
<dbReference type="EMBL" id="KN050676">
    <property type="protein sequence ID" value="KFL96488.1"/>
    <property type="molecule type" value="Genomic_DNA"/>
</dbReference>
<dbReference type="InterPro" id="IPR051449">
    <property type="entry name" value="ABC-2_transporter_component"/>
</dbReference>
<feature type="transmembrane region" description="Helical" evidence="6">
    <location>
        <begin position="312"/>
        <end position="328"/>
    </location>
</feature>
<dbReference type="PANTHER" id="PTHR30294">
    <property type="entry name" value="MEMBRANE COMPONENT OF ABC TRANSPORTER YHHJ-RELATED"/>
    <property type="match status" value="1"/>
</dbReference>
<keyword evidence="3 6" id="KW-0812">Transmembrane</keyword>
<feature type="domain" description="ABC-2 type transporter transmembrane" evidence="7">
    <location>
        <begin position="22"/>
        <end position="380"/>
    </location>
</feature>
<accession>A0AB34NYC3</accession>
<evidence type="ECO:0000256" key="2">
    <source>
        <dbReference type="ARBA" id="ARBA00022475"/>
    </source>
</evidence>
<dbReference type="InterPro" id="IPR013525">
    <property type="entry name" value="ABC2_TM"/>
</dbReference>